<dbReference type="PRINTS" id="PR00132">
    <property type="entry name" value="GLHYDRLASE2"/>
</dbReference>
<dbReference type="InterPro" id="IPR017853">
    <property type="entry name" value="GH"/>
</dbReference>
<keyword evidence="2 9" id="KW-0378">Hydrolase</keyword>
<keyword evidence="3" id="KW-0326">Glycosidase</keyword>
<evidence type="ECO:0000259" key="4">
    <source>
        <dbReference type="Pfam" id="PF00703"/>
    </source>
</evidence>
<sequence length="765" mass="86040">MNRESFNSGWLFCHGSGTALERTITGAQTPSPVTLPHDAMICRERDPRTPTGNATGYYPAECVHYTKEFEWDDLSGAAYLEFEGIYHNAAVTVNGCLAAQHHNGYTAFCVDLSPFLRKGKNIVKVLVRNGVPSSRWYTGTGIYRDVWLYRAGSVHIAPNGVKITVTEADEEAAALLIQTTLVNREAKQQTLSLHHRIGNAEISAPVTLLVGETKTATLRFTLEHPKLWSVDHPYLYDCETELEGLDTEHMRFGIRTLSLDARRGLRVNGEPVKLRGGCIHQDHGVIGAVEHRALTFRRIQKLKEAGYNAIRCAHFPTSRTVLEACDEVGMLVMLELCDAWTTPKVDFDYAAHFLSHWQEDAAAMVELAFHHPSVIFYSIGNEICEVSDPHEVQYGRQICDHIRKLDPMRYLTNCVNPVLSLMDRIPELAVKAGADINSILNGNTEELTRLMASREIGEPLEEAFSYLDAAGYNYAAFRYEADARQYPHRVMLGAECYPGALYENWKLCEKLPQLIGDFGWSAWDYLGEAGVGQHRYGEAPEYDLYGAYPWRTANCGDFDLIGDRRPVSFWRQIVWGLRKEPYIAVQDPSHYGEKQSPTRWGWSDALRSWNYREYEGKPIVVEVYSDADEVELLVNGRSAGRQKTERCKALFDTVYEPGELTAINIRHGKSAEQDRLMTASDVVHLEQTDLGGGIVELSVKDKEGVLNPEAVLTITAETKGERTILGFGTADPKSEENYFDKTIQTYHGRALIVTRGDGELKIEER</sequence>
<accession>W0FKF8</accession>
<dbReference type="AlphaFoldDB" id="W0FKF8"/>
<feature type="domain" description="Glycoside hydrolase family 2 immunoglobulin-like beta-sandwich" evidence="4">
    <location>
        <begin position="155"/>
        <end position="255"/>
    </location>
</feature>
<dbReference type="InterPro" id="IPR013783">
    <property type="entry name" value="Ig-like_fold"/>
</dbReference>
<dbReference type="SUPFAM" id="SSF49785">
    <property type="entry name" value="Galactose-binding domain-like"/>
    <property type="match status" value="1"/>
</dbReference>
<dbReference type="EMBL" id="KC246779">
    <property type="protein sequence ID" value="AHF23929.1"/>
    <property type="molecule type" value="Genomic_DNA"/>
</dbReference>
<dbReference type="InterPro" id="IPR040605">
    <property type="entry name" value="Glyco_hydro2_dom5"/>
</dbReference>
<dbReference type="InterPro" id="IPR006104">
    <property type="entry name" value="Glyco_hydro_2_N"/>
</dbReference>
<dbReference type="Pfam" id="PF02836">
    <property type="entry name" value="Glyco_hydro_2_C"/>
    <property type="match status" value="1"/>
</dbReference>
<dbReference type="Pfam" id="PF02837">
    <property type="entry name" value="Glyco_hydro_2_N"/>
    <property type="match status" value="1"/>
</dbReference>
<dbReference type="Gene3D" id="2.60.120.260">
    <property type="entry name" value="Galactose-binding domain-like"/>
    <property type="match status" value="1"/>
</dbReference>
<evidence type="ECO:0000313" key="9">
    <source>
        <dbReference type="EMBL" id="AHF23929.1"/>
    </source>
</evidence>
<evidence type="ECO:0000256" key="3">
    <source>
        <dbReference type="ARBA" id="ARBA00023295"/>
    </source>
</evidence>
<dbReference type="Gene3D" id="3.20.20.80">
    <property type="entry name" value="Glycosidases"/>
    <property type="match status" value="1"/>
</dbReference>
<dbReference type="GO" id="GO:0005975">
    <property type="term" value="P:carbohydrate metabolic process"/>
    <property type="evidence" value="ECO:0007669"/>
    <property type="project" value="InterPro"/>
</dbReference>
<organism evidence="9">
    <name type="scientific">uncultured bacterium Contig1522a</name>
    <dbReference type="NCBI Taxonomy" id="1393448"/>
    <lineage>
        <taxon>Bacteria</taxon>
        <taxon>environmental samples</taxon>
    </lineage>
</organism>
<dbReference type="InterPro" id="IPR008979">
    <property type="entry name" value="Galactose-bd-like_sf"/>
</dbReference>
<protein>
    <submittedName>
        <fullName evidence="9">Glycoside hydrolase family 2 sugar binding protein</fullName>
    </submittedName>
</protein>
<evidence type="ECO:0000259" key="5">
    <source>
        <dbReference type="Pfam" id="PF02836"/>
    </source>
</evidence>
<dbReference type="InterPro" id="IPR006102">
    <property type="entry name" value="Ig-like_GH2"/>
</dbReference>
<evidence type="ECO:0000259" key="8">
    <source>
        <dbReference type="Pfam" id="PF18565"/>
    </source>
</evidence>
<evidence type="ECO:0000259" key="7">
    <source>
        <dbReference type="Pfam" id="PF16355"/>
    </source>
</evidence>
<dbReference type="Pfam" id="PF16355">
    <property type="entry name" value="DUF4982"/>
    <property type="match status" value="1"/>
</dbReference>
<dbReference type="GO" id="GO:0004553">
    <property type="term" value="F:hydrolase activity, hydrolyzing O-glycosyl compounds"/>
    <property type="evidence" value="ECO:0007669"/>
    <property type="project" value="InterPro"/>
</dbReference>
<dbReference type="SUPFAM" id="SSF49303">
    <property type="entry name" value="beta-Galactosidase/glucuronidase domain"/>
    <property type="match status" value="1"/>
</dbReference>
<evidence type="ECO:0000256" key="2">
    <source>
        <dbReference type="ARBA" id="ARBA00022801"/>
    </source>
</evidence>
<proteinExistence type="inferred from homology"/>
<dbReference type="InterPro" id="IPR036156">
    <property type="entry name" value="Beta-gal/glucu_dom_sf"/>
</dbReference>
<dbReference type="Gene3D" id="2.60.40.10">
    <property type="entry name" value="Immunoglobulins"/>
    <property type="match status" value="3"/>
</dbReference>
<dbReference type="Pfam" id="PF18565">
    <property type="entry name" value="Glyco_hydro2_C5"/>
    <property type="match status" value="1"/>
</dbReference>
<comment type="similarity">
    <text evidence="1">Belongs to the glycosyl hydrolase 2 family.</text>
</comment>
<name>W0FKF8_9BACT</name>
<feature type="domain" description="Glycosyl hydrolases family 2 sugar binding" evidence="6">
    <location>
        <begin position="47"/>
        <end position="150"/>
    </location>
</feature>
<feature type="domain" description="Glycoside hydrolase family 2 catalytic" evidence="5">
    <location>
        <begin position="265"/>
        <end position="413"/>
    </location>
</feature>
<dbReference type="InterPro" id="IPR032311">
    <property type="entry name" value="DUF4982"/>
</dbReference>
<dbReference type="InterPro" id="IPR051913">
    <property type="entry name" value="GH2_Domain-Containing"/>
</dbReference>
<dbReference type="InterPro" id="IPR006101">
    <property type="entry name" value="Glyco_hydro_2"/>
</dbReference>
<dbReference type="InterPro" id="IPR006103">
    <property type="entry name" value="Glyco_hydro_2_cat"/>
</dbReference>
<evidence type="ECO:0000256" key="1">
    <source>
        <dbReference type="ARBA" id="ARBA00007401"/>
    </source>
</evidence>
<evidence type="ECO:0000259" key="6">
    <source>
        <dbReference type="Pfam" id="PF02837"/>
    </source>
</evidence>
<feature type="domain" description="Glycoside hydrolase family 2" evidence="8">
    <location>
        <begin position="694"/>
        <end position="758"/>
    </location>
</feature>
<feature type="domain" description="DUF4982" evidence="7">
    <location>
        <begin position="616"/>
        <end position="670"/>
    </location>
</feature>
<dbReference type="PANTHER" id="PTHR42732">
    <property type="entry name" value="BETA-GALACTOSIDASE"/>
    <property type="match status" value="1"/>
</dbReference>
<dbReference type="PANTHER" id="PTHR42732:SF1">
    <property type="entry name" value="BETA-MANNOSIDASE"/>
    <property type="match status" value="1"/>
</dbReference>
<dbReference type="Pfam" id="PF00703">
    <property type="entry name" value="Glyco_hydro_2"/>
    <property type="match status" value="1"/>
</dbReference>
<dbReference type="SUPFAM" id="SSF51445">
    <property type="entry name" value="(Trans)glycosidases"/>
    <property type="match status" value="1"/>
</dbReference>
<reference evidence="9" key="1">
    <citation type="journal article" date="2013" name="PLoS ONE">
        <title>Metagenomic insights into the carbohydrate-active enzymes carried by the microorganisms adhering to solid digesta in the rumen of cows.</title>
        <authorList>
            <person name="Wang L."/>
            <person name="Hatem A."/>
            <person name="Catalyurek U.V."/>
            <person name="Morrison M."/>
            <person name="Yu Z."/>
        </authorList>
    </citation>
    <scope>NUCLEOTIDE SEQUENCE</scope>
</reference>